<dbReference type="RefSeq" id="WP_209651372.1">
    <property type="nucleotide sequence ID" value="NZ_JBEPNV010000003.1"/>
</dbReference>
<dbReference type="InterPro" id="IPR011989">
    <property type="entry name" value="ARM-like"/>
</dbReference>
<dbReference type="Proteomes" id="UP001549119">
    <property type="component" value="Unassembled WGS sequence"/>
</dbReference>
<evidence type="ECO:0000313" key="3">
    <source>
        <dbReference type="Proteomes" id="UP001549119"/>
    </source>
</evidence>
<evidence type="ECO:0000259" key="1">
    <source>
        <dbReference type="Pfam" id="PF22302"/>
    </source>
</evidence>
<comment type="caution">
    <text evidence="2">The sequence shown here is derived from an EMBL/GenBank/DDBJ whole genome shotgun (WGS) entry which is preliminary data.</text>
</comment>
<reference evidence="2 3" key="1">
    <citation type="submission" date="2024-06" db="EMBL/GenBank/DDBJ databases">
        <title>Genomics of switchgrass bacterial isolates.</title>
        <authorList>
            <person name="Shade A."/>
        </authorList>
    </citation>
    <scope>NUCLEOTIDE SEQUENCE [LARGE SCALE GENOMIC DNA]</scope>
    <source>
        <strain evidence="2 3">PvP084</strain>
    </source>
</reference>
<evidence type="ECO:0000313" key="2">
    <source>
        <dbReference type="EMBL" id="MET3869739.1"/>
    </source>
</evidence>
<keyword evidence="3" id="KW-1185">Reference proteome</keyword>
<dbReference type="SUPFAM" id="SSF48371">
    <property type="entry name" value="ARM repeat"/>
    <property type="match status" value="1"/>
</dbReference>
<proteinExistence type="predicted"/>
<dbReference type="Gene3D" id="1.25.10.10">
    <property type="entry name" value="Leucine-rich Repeat Variant"/>
    <property type="match status" value="1"/>
</dbReference>
<gene>
    <name evidence="2" type="ORF">ABIC20_007124</name>
</gene>
<dbReference type="InterPro" id="IPR016024">
    <property type="entry name" value="ARM-type_fold"/>
</dbReference>
<protein>
    <recommendedName>
        <fullName evidence="1">DUF6968 domain-containing protein</fullName>
    </recommendedName>
</protein>
<dbReference type="Pfam" id="PF22302">
    <property type="entry name" value="DUF6968"/>
    <property type="match status" value="1"/>
</dbReference>
<dbReference type="Pfam" id="PF13646">
    <property type="entry name" value="HEAT_2"/>
    <property type="match status" value="1"/>
</dbReference>
<sequence>MSQTEIDNPGALFARAVATLDSVDTSAVGEPHDEPAWEAIGKLQRTGSRAVLEMCAARCVSLDPRERRVAAAVLGQLGVRDRQASIVFCEERFQALHALLLAEVAGPADARVLAAACIALGHLHETRVISPLAALRAHPEPDVRLAVALGVSGHDTDEAVSALMALSADTEPHVRDWATFGLGQQIDRDTPAIRAALAARLTDPDPDTRKEAFTGLAARGEVMLAQSFSLLPDLTVEASYFRPSQIGDGVWCCEYLLRWPDHEARLRAYGLDGLQALLLAMALTDRTMRVEAAFRRNNDLLPSQTTDPTWFGWPTADALRLGQTGAGDLRARLFDRMDRDDLLDRIVQAECGPRFLKVARVTQAALEAIGHRSRSARLHGEMGDDGPDPLLETALASLARLVVLGVLEVCGDLAMPRYSEVRLLLTERGASPIHAGSDGTRIATP</sequence>
<dbReference type="InterPro" id="IPR054241">
    <property type="entry name" value="DUF6968"/>
</dbReference>
<name>A0ABV2NT81_9HYPH</name>
<organism evidence="2 3">
    <name type="scientific">Methylobacterium radiotolerans</name>
    <dbReference type="NCBI Taxonomy" id="31998"/>
    <lineage>
        <taxon>Bacteria</taxon>
        <taxon>Pseudomonadati</taxon>
        <taxon>Pseudomonadota</taxon>
        <taxon>Alphaproteobacteria</taxon>
        <taxon>Hyphomicrobiales</taxon>
        <taxon>Methylobacteriaceae</taxon>
        <taxon>Methylobacterium</taxon>
    </lineage>
</organism>
<dbReference type="EMBL" id="JBEPNW010000005">
    <property type="protein sequence ID" value="MET3869739.1"/>
    <property type="molecule type" value="Genomic_DNA"/>
</dbReference>
<feature type="domain" description="DUF6968" evidence="1">
    <location>
        <begin position="233"/>
        <end position="287"/>
    </location>
</feature>
<accession>A0ABV2NT81</accession>